<dbReference type="Gene3D" id="2.70.50.60">
    <property type="entry name" value="abc- transporter (atp binding component) like domain"/>
    <property type="match status" value="1"/>
</dbReference>
<reference evidence="6 7" key="1">
    <citation type="submission" date="2016-03" db="EMBL/GenBank/DDBJ databases">
        <authorList>
            <person name="Ploux O."/>
        </authorList>
    </citation>
    <scope>NUCLEOTIDE SEQUENCE [LARGE SCALE GENOMIC DNA]</scope>
    <source>
        <strain evidence="6 7">R-45363</strain>
    </source>
</reference>
<dbReference type="GO" id="GO:0016887">
    <property type="term" value="F:ATP hydrolysis activity"/>
    <property type="evidence" value="ECO:0007669"/>
    <property type="project" value="InterPro"/>
</dbReference>
<proteinExistence type="inferred from homology"/>
<dbReference type="OrthoDB" id="9778870at2"/>
<dbReference type="CDD" id="cd03220">
    <property type="entry name" value="ABC_KpsT_Wzt"/>
    <property type="match status" value="1"/>
</dbReference>
<comment type="caution">
    <text evidence="6">The sequence shown here is derived from an EMBL/GenBank/DDBJ whole genome shotgun (WGS) entry which is preliminary data.</text>
</comment>
<protein>
    <recommendedName>
        <fullName evidence="5">ABC transporter domain-containing protein</fullName>
    </recommendedName>
</protein>
<dbReference type="SMART" id="SM00382">
    <property type="entry name" value="AAA"/>
    <property type="match status" value="1"/>
</dbReference>
<name>A0A177MNX7_METMH</name>
<dbReference type="PANTHER" id="PTHR46743:SF2">
    <property type="entry name" value="TEICHOIC ACIDS EXPORT ATP-BINDING PROTEIN TAGH"/>
    <property type="match status" value="1"/>
</dbReference>
<sequence>MIEIAMQQDIKPAIKLSNISKCYRIFPNPQDRFKQALWDRFPAILKSKKPKQLYREHWALQDVSFEVLPGEAVGILGRNGAGKSTLLQIIAGTLSPTAGVIETAGRITALLELGSGFNPEFTGRENVFHNAQILGLSREETLNRFDDIAGFADIGDFLEQPVKTYSSGMMMRLAFAVQTAVEPQIMIVDEALSVGDMFFQAKCMSRINKLVDSGVALLFVSHDIGTVRQICQRAVLLENGVIRAKGAAATVSDQYVKLQLEDRNLAAKNNVSNEHVSHSLAVAKPESASPTDNSNFEITSTSFGQEAFQKRAQYHRVSNGDAEIINVNMLHKGDYCADFDFDEDVQIRVFVRFKKSLSNLNQSIKIRTLQGKDVVFLDTRLLEEMGHKYEAGKIYEFDWKFKLPLLHGNYALACGLSHPPSKPGDDWVFVDMVPHAYEFRVAPRRNGMIDGFVTLPASLIINAVQTASV</sequence>
<dbReference type="PANTHER" id="PTHR46743">
    <property type="entry name" value="TEICHOIC ACIDS EXPORT ATP-BINDING PROTEIN TAGH"/>
    <property type="match status" value="1"/>
</dbReference>
<evidence type="ECO:0000313" key="7">
    <source>
        <dbReference type="Proteomes" id="UP000078090"/>
    </source>
</evidence>
<dbReference type="InterPro" id="IPR017871">
    <property type="entry name" value="ABC_transporter-like_CS"/>
</dbReference>
<dbReference type="RefSeq" id="WP_082879559.1">
    <property type="nucleotide sequence ID" value="NZ_LUUG01000052.1"/>
</dbReference>
<dbReference type="InterPro" id="IPR015860">
    <property type="entry name" value="ABC_transpr_TagH-like"/>
</dbReference>
<dbReference type="InterPro" id="IPR003593">
    <property type="entry name" value="AAA+_ATPase"/>
</dbReference>
<dbReference type="InterPro" id="IPR050683">
    <property type="entry name" value="Bact_Polysacc_Export_ATP-bd"/>
</dbReference>
<dbReference type="PROSITE" id="PS00211">
    <property type="entry name" value="ABC_TRANSPORTER_1"/>
    <property type="match status" value="1"/>
</dbReference>
<organism evidence="6 7">
    <name type="scientific">Methylomonas methanica</name>
    <dbReference type="NCBI Taxonomy" id="421"/>
    <lineage>
        <taxon>Bacteria</taxon>
        <taxon>Pseudomonadati</taxon>
        <taxon>Pseudomonadota</taxon>
        <taxon>Gammaproteobacteria</taxon>
        <taxon>Methylococcales</taxon>
        <taxon>Methylococcaceae</taxon>
        <taxon>Methylomonas</taxon>
    </lineage>
</organism>
<dbReference type="InterPro" id="IPR029439">
    <property type="entry name" value="Wzt_C"/>
</dbReference>
<evidence type="ECO:0000256" key="4">
    <source>
        <dbReference type="ARBA" id="ARBA00022840"/>
    </source>
</evidence>
<evidence type="ECO:0000259" key="5">
    <source>
        <dbReference type="PROSITE" id="PS50893"/>
    </source>
</evidence>
<feature type="domain" description="ABC transporter" evidence="5">
    <location>
        <begin position="39"/>
        <end position="264"/>
    </location>
</feature>
<dbReference type="Proteomes" id="UP000078090">
    <property type="component" value="Unassembled WGS sequence"/>
</dbReference>
<keyword evidence="4" id="KW-0067">ATP-binding</keyword>
<evidence type="ECO:0000256" key="1">
    <source>
        <dbReference type="ARBA" id="ARBA00005417"/>
    </source>
</evidence>
<dbReference type="Gene3D" id="3.40.50.300">
    <property type="entry name" value="P-loop containing nucleotide triphosphate hydrolases"/>
    <property type="match status" value="1"/>
</dbReference>
<dbReference type="GO" id="GO:0140359">
    <property type="term" value="F:ABC-type transporter activity"/>
    <property type="evidence" value="ECO:0007669"/>
    <property type="project" value="InterPro"/>
</dbReference>
<evidence type="ECO:0000256" key="3">
    <source>
        <dbReference type="ARBA" id="ARBA00022741"/>
    </source>
</evidence>
<dbReference type="EMBL" id="LUUG01000052">
    <property type="protein sequence ID" value="OAI07094.1"/>
    <property type="molecule type" value="Genomic_DNA"/>
</dbReference>
<keyword evidence="2" id="KW-0813">Transport</keyword>
<dbReference type="SUPFAM" id="SSF52540">
    <property type="entry name" value="P-loop containing nucleoside triphosphate hydrolases"/>
    <property type="match status" value="1"/>
</dbReference>
<dbReference type="InterPro" id="IPR003439">
    <property type="entry name" value="ABC_transporter-like_ATP-bd"/>
</dbReference>
<dbReference type="GO" id="GO:0016020">
    <property type="term" value="C:membrane"/>
    <property type="evidence" value="ECO:0007669"/>
    <property type="project" value="InterPro"/>
</dbReference>
<dbReference type="AlphaFoldDB" id="A0A177MNX7"/>
<dbReference type="CDD" id="cd10147">
    <property type="entry name" value="Wzt_C-like"/>
    <property type="match status" value="1"/>
</dbReference>
<evidence type="ECO:0000313" key="6">
    <source>
        <dbReference type="EMBL" id="OAI07094.1"/>
    </source>
</evidence>
<keyword evidence="3" id="KW-0547">Nucleotide-binding</keyword>
<dbReference type="GO" id="GO:0005524">
    <property type="term" value="F:ATP binding"/>
    <property type="evidence" value="ECO:0007669"/>
    <property type="project" value="UniProtKB-KW"/>
</dbReference>
<accession>A0A177MNX7</accession>
<dbReference type="InterPro" id="IPR027417">
    <property type="entry name" value="P-loop_NTPase"/>
</dbReference>
<dbReference type="Pfam" id="PF00005">
    <property type="entry name" value="ABC_tran"/>
    <property type="match status" value="1"/>
</dbReference>
<dbReference type="PROSITE" id="PS50893">
    <property type="entry name" value="ABC_TRANSPORTER_2"/>
    <property type="match status" value="1"/>
</dbReference>
<gene>
    <name evidence="6" type="ORF">A1332_09465</name>
</gene>
<comment type="similarity">
    <text evidence="1">Belongs to the ABC transporter superfamily.</text>
</comment>
<dbReference type="Pfam" id="PF14524">
    <property type="entry name" value="Wzt_C"/>
    <property type="match status" value="1"/>
</dbReference>
<evidence type="ECO:0000256" key="2">
    <source>
        <dbReference type="ARBA" id="ARBA00022448"/>
    </source>
</evidence>